<dbReference type="RefSeq" id="XP_011356539.1">
    <property type="nucleotide sequence ID" value="XM_011358237.2"/>
</dbReference>
<dbReference type="GO" id="GO:0045095">
    <property type="term" value="C:keratin filament"/>
    <property type="evidence" value="ECO:0007669"/>
    <property type="project" value="UniProtKB-UniRule"/>
</dbReference>
<evidence type="ECO:0000256" key="2">
    <source>
        <dbReference type="RuleBase" id="RU369044"/>
    </source>
</evidence>
<keyword evidence="1 2" id="KW-0416">Keratin</keyword>
<dbReference type="KEGG" id="pvp:105290826"/>
<comment type="function">
    <text evidence="2">In the hair cortex, hair keratin intermediate filaments are embedded in an interfilamentous matrix, consisting of hair keratin-associated proteins (KRTAP), which are essential for the formation of a rigid and resistant hair shaft through their extensive disulfide bond cross-linking with abundant cysteine residues of hair keratins. The matrix proteins include the high-sulfur and high-glycine-tyrosine keratins.</text>
</comment>
<dbReference type="InterPro" id="IPR007951">
    <property type="entry name" value="KRTAP_PMG"/>
</dbReference>
<dbReference type="AlphaFoldDB" id="A0A6P3Q3P6"/>
<gene>
    <name evidence="4" type="primary">LOC105290826</name>
</gene>
<comment type="similarity">
    <text evidence="2">Belongs to the PMG family.</text>
</comment>
<dbReference type="GeneID" id="105290826"/>
<dbReference type="Pfam" id="PF05287">
    <property type="entry name" value="PMG"/>
    <property type="match status" value="1"/>
</dbReference>
<dbReference type="Proteomes" id="UP000515202">
    <property type="component" value="Unplaced"/>
</dbReference>
<keyword evidence="3" id="KW-1185">Reference proteome</keyword>
<reference evidence="4" key="1">
    <citation type="submission" date="2025-08" db="UniProtKB">
        <authorList>
            <consortium name="RefSeq"/>
        </authorList>
    </citation>
    <scope>IDENTIFICATION</scope>
    <source>
        <tissue evidence="4">Kidney</tissue>
    </source>
</reference>
<proteinExistence type="inferred from homology"/>
<name>A0A6P3Q3P6_PTEVA</name>
<evidence type="ECO:0000256" key="1">
    <source>
        <dbReference type="ARBA" id="ARBA00022744"/>
    </source>
</evidence>
<comment type="subunit">
    <text evidence="2">Interacts with hair keratins.</text>
</comment>
<evidence type="ECO:0000313" key="3">
    <source>
        <dbReference type="Proteomes" id="UP000515202"/>
    </source>
</evidence>
<dbReference type="GO" id="GO:0005829">
    <property type="term" value="C:cytosol"/>
    <property type="evidence" value="ECO:0007669"/>
    <property type="project" value="UniProtKB-ARBA"/>
</dbReference>
<evidence type="ECO:0000313" key="4">
    <source>
        <dbReference type="RefSeq" id="XP_011356539.1"/>
    </source>
</evidence>
<dbReference type="OrthoDB" id="9835168at2759"/>
<organism evidence="3 4">
    <name type="scientific">Pteropus vampyrus</name>
    <name type="common">Large flying fox</name>
    <dbReference type="NCBI Taxonomy" id="132908"/>
    <lineage>
        <taxon>Eukaryota</taxon>
        <taxon>Metazoa</taxon>
        <taxon>Chordata</taxon>
        <taxon>Craniata</taxon>
        <taxon>Vertebrata</taxon>
        <taxon>Euteleostomi</taxon>
        <taxon>Mammalia</taxon>
        <taxon>Eutheria</taxon>
        <taxon>Laurasiatheria</taxon>
        <taxon>Chiroptera</taxon>
        <taxon>Yinpterochiroptera</taxon>
        <taxon>Pteropodoidea</taxon>
        <taxon>Pteropodidae</taxon>
        <taxon>Pteropodinae</taxon>
        <taxon>Pteropus</taxon>
    </lineage>
</organism>
<accession>A0A6P3Q3P6</accession>
<protein>
    <recommendedName>
        <fullName evidence="2">Keratin-associated protein</fullName>
    </recommendedName>
</protein>
<sequence>MQPKLTPPVNMSYNCCSGNFSSLSLRGYPHSLRFSRGSSYPRNLVYSTDLCSPSTCQLGSSLYRGGQETCCEPTSSQTSCVVFSPCQTSCYCPRTSTVCSPCHATSSVSLDSGSSGSCSLGYGSRSSNSLDCGSSDFRSLTCGIHGFPFLSHGCQFCCPSSLISRTISSSYYRSPCGSNVYCSSY</sequence>